<dbReference type="AlphaFoldDB" id="A0AAW0PQG6"/>
<dbReference type="GO" id="GO:0015031">
    <property type="term" value="P:protein transport"/>
    <property type="evidence" value="ECO:0007669"/>
    <property type="project" value="TreeGrafter"/>
</dbReference>
<accession>A0AAW0PQG6</accession>
<protein>
    <recommendedName>
        <fullName evidence="2">Arrestin C-terminal-like domain-containing protein</fullName>
    </recommendedName>
</protein>
<gene>
    <name evidence="3" type="ORF">WMY93_004940</name>
</gene>
<dbReference type="EMBL" id="JBBPFD010000003">
    <property type="protein sequence ID" value="KAK7934044.1"/>
    <property type="molecule type" value="Genomic_DNA"/>
</dbReference>
<dbReference type="SUPFAM" id="SSF81296">
    <property type="entry name" value="E set domains"/>
    <property type="match status" value="2"/>
</dbReference>
<dbReference type="PANTHER" id="PTHR11188:SF135">
    <property type="entry name" value="ARRESTIN DOMAIN CONTAINING 3-LIKE-RELATED"/>
    <property type="match status" value="1"/>
</dbReference>
<dbReference type="PANTHER" id="PTHR11188">
    <property type="entry name" value="ARRESTIN DOMAIN CONTAINING PROTEIN"/>
    <property type="match status" value="1"/>
</dbReference>
<evidence type="ECO:0000313" key="3">
    <source>
        <dbReference type="EMBL" id="KAK7934044.1"/>
    </source>
</evidence>
<name>A0AAW0PQG6_9GOBI</name>
<evidence type="ECO:0000313" key="4">
    <source>
        <dbReference type="Proteomes" id="UP001460270"/>
    </source>
</evidence>
<dbReference type="InterPro" id="IPR011022">
    <property type="entry name" value="Arrestin_C-like"/>
</dbReference>
<keyword evidence="4" id="KW-1185">Reference proteome</keyword>
<reference evidence="4" key="1">
    <citation type="submission" date="2024-04" db="EMBL/GenBank/DDBJ databases">
        <title>Salinicola lusitanus LLJ914,a marine bacterium isolated from the Okinawa Trough.</title>
        <authorList>
            <person name="Li J."/>
        </authorList>
    </citation>
    <scope>NUCLEOTIDE SEQUENCE [LARGE SCALE GENOMIC DNA]</scope>
</reference>
<proteinExistence type="inferred from homology"/>
<dbReference type="GO" id="GO:0005886">
    <property type="term" value="C:plasma membrane"/>
    <property type="evidence" value="ECO:0007669"/>
    <property type="project" value="TreeGrafter"/>
</dbReference>
<dbReference type="InterPro" id="IPR014752">
    <property type="entry name" value="Arrestin-like_C"/>
</dbReference>
<dbReference type="InterPro" id="IPR011021">
    <property type="entry name" value="Arrestin-like_N"/>
</dbReference>
<dbReference type="InterPro" id="IPR014756">
    <property type="entry name" value="Ig_E-set"/>
</dbReference>
<evidence type="ECO:0000256" key="1">
    <source>
        <dbReference type="ARBA" id="ARBA00005298"/>
    </source>
</evidence>
<dbReference type="SMART" id="SM01017">
    <property type="entry name" value="Arrestin_C"/>
    <property type="match status" value="1"/>
</dbReference>
<evidence type="ECO:0000259" key="2">
    <source>
        <dbReference type="SMART" id="SM01017"/>
    </source>
</evidence>
<dbReference type="Pfam" id="PF02752">
    <property type="entry name" value="Arrestin_C"/>
    <property type="match status" value="1"/>
</dbReference>
<comment type="caution">
    <text evidence="3">The sequence shown here is derived from an EMBL/GenBank/DDBJ whole genome shotgun (WGS) entry which is preliminary data.</text>
</comment>
<dbReference type="GO" id="GO:0005737">
    <property type="term" value="C:cytoplasm"/>
    <property type="evidence" value="ECO:0007669"/>
    <property type="project" value="TreeGrafter"/>
</dbReference>
<feature type="domain" description="Arrestin C-terminal-like" evidence="2">
    <location>
        <begin position="167"/>
        <end position="292"/>
    </location>
</feature>
<dbReference type="InterPro" id="IPR050357">
    <property type="entry name" value="Arrestin_domain-protein"/>
</dbReference>
<dbReference type="Pfam" id="PF00339">
    <property type="entry name" value="Arrestin_N"/>
    <property type="match status" value="1"/>
</dbReference>
<comment type="similarity">
    <text evidence="1">Belongs to the arrestin family.</text>
</comment>
<sequence>MPSVAKFSLSFDKINDFGTFSEGDTIRGKISLRLHRAIKVLSLSVKAKGDVTTKWTGRDEQQGEVTHTKHYRLFKKKQFLKLKETALFPGSHSFSFNIQILFDKYLPSSFSGEHASIQYQLEAKLCRRTKKACTFQKAFTFWSKSVPQSALFVPQTASTKAEITTYKGGYVEIEAWLERNTFAPGETVKVVAKITNTSNHIVKAGYELTLNVDYSARSSPSQSTTLQTGSGRLVRPQSEHEEEWRICLSPETPLTLHDCKWIKSQYNLQVALQVLVHEAAPKINFPLFIIALESLPHRAESAHQA</sequence>
<dbReference type="GO" id="GO:0007399">
    <property type="term" value="P:nervous system development"/>
    <property type="evidence" value="ECO:0007669"/>
    <property type="project" value="UniProtKB-ARBA"/>
</dbReference>
<dbReference type="Gene3D" id="2.60.40.640">
    <property type="match status" value="2"/>
</dbReference>
<dbReference type="Proteomes" id="UP001460270">
    <property type="component" value="Unassembled WGS sequence"/>
</dbReference>
<organism evidence="3 4">
    <name type="scientific">Mugilogobius chulae</name>
    <name type="common">yellowstripe goby</name>
    <dbReference type="NCBI Taxonomy" id="88201"/>
    <lineage>
        <taxon>Eukaryota</taxon>
        <taxon>Metazoa</taxon>
        <taxon>Chordata</taxon>
        <taxon>Craniata</taxon>
        <taxon>Vertebrata</taxon>
        <taxon>Euteleostomi</taxon>
        <taxon>Actinopterygii</taxon>
        <taxon>Neopterygii</taxon>
        <taxon>Teleostei</taxon>
        <taxon>Neoteleostei</taxon>
        <taxon>Acanthomorphata</taxon>
        <taxon>Gobiaria</taxon>
        <taxon>Gobiiformes</taxon>
        <taxon>Gobioidei</taxon>
        <taxon>Gobiidae</taxon>
        <taxon>Gobionellinae</taxon>
        <taxon>Mugilogobius</taxon>
    </lineage>
</organism>